<reference evidence="3" key="2">
    <citation type="submission" date="2019-10" db="EMBL/GenBank/DDBJ databases">
        <title>A de novo genome assembly of a pear dwarfing rootstock.</title>
        <authorList>
            <person name="Wang F."/>
            <person name="Wang J."/>
            <person name="Li S."/>
            <person name="Zhang Y."/>
            <person name="Fang M."/>
            <person name="Ma L."/>
            <person name="Zhao Y."/>
            <person name="Jiang S."/>
        </authorList>
    </citation>
    <scope>NUCLEOTIDE SEQUENCE [LARGE SCALE GENOMIC DNA]</scope>
</reference>
<feature type="region of interest" description="Disordered" evidence="1">
    <location>
        <begin position="1"/>
        <end position="26"/>
    </location>
</feature>
<keyword evidence="3" id="KW-1185">Reference proteome</keyword>
<organism evidence="2 3">
    <name type="scientific">Pyrus ussuriensis x Pyrus communis</name>
    <dbReference type="NCBI Taxonomy" id="2448454"/>
    <lineage>
        <taxon>Eukaryota</taxon>
        <taxon>Viridiplantae</taxon>
        <taxon>Streptophyta</taxon>
        <taxon>Embryophyta</taxon>
        <taxon>Tracheophyta</taxon>
        <taxon>Spermatophyta</taxon>
        <taxon>Magnoliopsida</taxon>
        <taxon>eudicotyledons</taxon>
        <taxon>Gunneridae</taxon>
        <taxon>Pentapetalae</taxon>
        <taxon>rosids</taxon>
        <taxon>fabids</taxon>
        <taxon>Rosales</taxon>
        <taxon>Rosaceae</taxon>
        <taxon>Amygdaloideae</taxon>
        <taxon>Maleae</taxon>
        <taxon>Pyrus</taxon>
    </lineage>
</organism>
<dbReference type="EMBL" id="SMOL01000402">
    <property type="protein sequence ID" value="KAB2615437.1"/>
    <property type="molecule type" value="Genomic_DNA"/>
</dbReference>
<reference evidence="2 3" key="1">
    <citation type="submission" date="2019-09" db="EMBL/GenBank/DDBJ databases">
        <authorList>
            <person name="Ou C."/>
        </authorList>
    </citation>
    <scope>NUCLEOTIDE SEQUENCE [LARGE SCALE GENOMIC DNA]</scope>
    <source>
        <strain evidence="2">S2</strain>
        <tissue evidence="2">Leaf</tissue>
    </source>
</reference>
<evidence type="ECO:0000313" key="2">
    <source>
        <dbReference type="EMBL" id="KAB2615437.1"/>
    </source>
</evidence>
<evidence type="ECO:0000256" key="1">
    <source>
        <dbReference type="SAM" id="MobiDB-lite"/>
    </source>
</evidence>
<name>A0A5N5GJZ1_9ROSA</name>
<dbReference type="Proteomes" id="UP000327157">
    <property type="component" value="Chromosome 3"/>
</dbReference>
<proteinExistence type="predicted"/>
<gene>
    <name evidence="2" type="ORF">D8674_022025</name>
</gene>
<protein>
    <submittedName>
        <fullName evidence="2">Uncharacterized protein</fullName>
    </submittedName>
</protein>
<reference evidence="2 3" key="3">
    <citation type="submission" date="2019-11" db="EMBL/GenBank/DDBJ databases">
        <title>A de novo genome assembly of a pear dwarfing rootstock.</title>
        <authorList>
            <person name="Wang F."/>
            <person name="Wang J."/>
            <person name="Li S."/>
            <person name="Zhang Y."/>
            <person name="Fang M."/>
            <person name="Ma L."/>
            <person name="Zhao Y."/>
            <person name="Jiang S."/>
        </authorList>
    </citation>
    <scope>NUCLEOTIDE SEQUENCE [LARGE SCALE GENOMIC DNA]</scope>
    <source>
        <strain evidence="2">S2</strain>
        <tissue evidence="2">Leaf</tissue>
    </source>
</reference>
<dbReference type="AlphaFoldDB" id="A0A5N5GJZ1"/>
<sequence length="55" mass="6106">MATSTLMLQATRPRASRARRGGGDTAEAGDVFERAAKESVYWGFFDSVLRRDKVL</sequence>
<comment type="caution">
    <text evidence="2">The sequence shown here is derived from an EMBL/GenBank/DDBJ whole genome shotgun (WGS) entry which is preliminary data.</text>
</comment>
<evidence type="ECO:0000313" key="3">
    <source>
        <dbReference type="Proteomes" id="UP000327157"/>
    </source>
</evidence>
<accession>A0A5N5GJZ1</accession>